<proteinExistence type="predicted"/>
<feature type="chain" id="PRO_5045146369" description="Methyl-accepting chemotaxis protein" evidence="1">
    <location>
        <begin position="27"/>
        <end position="152"/>
    </location>
</feature>
<dbReference type="EMBL" id="WHNY01000027">
    <property type="protein sequence ID" value="NOU64117.1"/>
    <property type="molecule type" value="Genomic_DNA"/>
</dbReference>
<comment type="caution">
    <text evidence="2">The sequence shown here is derived from an EMBL/GenBank/DDBJ whole genome shotgun (WGS) entry which is preliminary data.</text>
</comment>
<feature type="signal peptide" evidence="1">
    <location>
        <begin position="1"/>
        <end position="26"/>
    </location>
</feature>
<accession>A0ABX1X6R6</accession>
<keyword evidence="3" id="KW-1185">Reference proteome</keyword>
<evidence type="ECO:0008006" key="4">
    <source>
        <dbReference type="Google" id="ProtNLM"/>
    </source>
</evidence>
<organism evidence="2 3">
    <name type="scientific">Paenibacillus plantarum</name>
    <dbReference type="NCBI Taxonomy" id="2654975"/>
    <lineage>
        <taxon>Bacteria</taxon>
        <taxon>Bacillati</taxon>
        <taxon>Bacillota</taxon>
        <taxon>Bacilli</taxon>
        <taxon>Bacillales</taxon>
        <taxon>Paenibacillaceae</taxon>
        <taxon>Paenibacillus</taxon>
    </lineage>
</organism>
<evidence type="ECO:0000256" key="1">
    <source>
        <dbReference type="SAM" id="SignalP"/>
    </source>
</evidence>
<dbReference type="RefSeq" id="WP_171629874.1">
    <property type="nucleotide sequence ID" value="NZ_WHNY01000027.1"/>
</dbReference>
<dbReference type="Proteomes" id="UP000653578">
    <property type="component" value="Unassembled WGS sequence"/>
</dbReference>
<reference evidence="2 3" key="1">
    <citation type="submission" date="2019-10" db="EMBL/GenBank/DDBJ databases">
        <title>Description of Paenibacillus humi sp. nov.</title>
        <authorList>
            <person name="Carlier A."/>
            <person name="Qi S."/>
        </authorList>
    </citation>
    <scope>NUCLEOTIDE SEQUENCE [LARGE SCALE GENOMIC DNA]</scope>
    <source>
        <strain evidence="2 3">LMG 31461</strain>
    </source>
</reference>
<sequence length="152" mass="16547">MKLLKRKVIIVSLSLSTFLVMGTAYAYSEASAPLQVWFKSQLSINQQAIDHQLQQDMVMASQALDESNEKSVASVRVHLEKVTEDASYTLASSIDATRQTYSDQLEGAAAALSKSSLAGFDTYIDASTKQMSSDIEQWADEMIQGLTAALGD</sequence>
<evidence type="ECO:0000313" key="3">
    <source>
        <dbReference type="Proteomes" id="UP000653578"/>
    </source>
</evidence>
<evidence type="ECO:0000313" key="2">
    <source>
        <dbReference type="EMBL" id="NOU64117.1"/>
    </source>
</evidence>
<keyword evidence="1" id="KW-0732">Signal</keyword>
<name>A0ABX1X6R6_9BACL</name>
<gene>
    <name evidence="2" type="ORF">GC096_08780</name>
</gene>
<protein>
    <recommendedName>
        <fullName evidence="4">Methyl-accepting chemotaxis protein</fullName>
    </recommendedName>
</protein>